<dbReference type="EMBL" id="JBAMIC010000008">
    <property type="protein sequence ID" value="KAK7104120.1"/>
    <property type="molecule type" value="Genomic_DNA"/>
</dbReference>
<organism evidence="3 4">
    <name type="scientific">Littorina saxatilis</name>
    <dbReference type="NCBI Taxonomy" id="31220"/>
    <lineage>
        <taxon>Eukaryota</taxon>
        <taxon>Metazoa</taxon>
        <taxon>Spiralia</taxon>
        <taxon>Lophotrochozoa</taxon>
        <taxon>Mollusca</taxon>
        <taxon>Gastropoda</taxon>
        <taxon>Caenogastropoda</taxon>
        <taxon>Littorinimorpha</taxon>
        <taxon>Littorinoidea</taxon>
        <taxon>Littorinidae</taxon>
        <taxon>Littorina</taxon>
    </lineage>
</organism>
<dbReference type="AlphaFoldDB" id="A0AAN9GER4"/>
<proteinExistence type="inferred from homology"/>
<reference evidence="3 4" key="1">
    <citation type="submission" date="2024-02" db="EMBL/GenBank/DDBJ databases">
        <title>Chromosome-scale genome assembly of the rough periwinkle Littorina saxatilis.</title>
        <authorList>
            <person name="De Jode A."/>
            <person name="Faria R."/>
            <person name="Formenti G."/>
            <person name="Sims Y."/>
            <person name="Smith T.P."/>
            <person name="Tracey A."/>
            <person name="Wood J.M.D."/>
            <person name="Zagrodzka Z.B."/>
            <person name="Johannesson K."/>
            <person name="Butlin R.K."/>
            <person name="Leder E.H."/>
        </authorList>
    </citation>
    <scope>NUCLEOTIDE SEQUENCE [LARGE SCALE GENOMIC DNA]</scope>
    <source>
        <strain evidence="3">Snail1</strain>
        <tissue evidence="3">Muscle</tissue>
    </source>
</reference>
<sequence length="290" mass="33487">MNGIRCARLGGCIMQSMQRHTNFIPMVMQRRTEWQYSSREGIPREIITMLTQNYDLSKRGIMEYMDKSRWRAVKEDHKFVSERYRVLGPDLAAAHFLVKRGAKVKFHGRNTWFKKDKEGNMYLPSQYVPGMHLEAVDASGMQWSYVAFENMIDLEHLRYLKFSKCRNFDNWSLARLYQFQDTLEFLDISDCWEVTENGLACLYGLKKLTGLNLSGLSLVQNMGLMVLLLEEGLPECTIFGVNEEQLKPPSEDSIGHLSQRMDAIIESQNLPTEGSSESPCEIVHLHKSQS</sequence>
<accession>A0AAN9GER4</accession>
<evidence type="ECO:0000256" key="2">
    <source>
        <dbReference type="ARBA" id="ARBA00076566"/>
    </source>
</evidence>
<evidence type="ECO:0000313" key="4">
    <source>
        <dbReference type="Proteomes" id="UP001374579"/>
    </source>
</evidence>
<dbReference type="InterPro" id="IPR032675">
    <property type="entry name" value="LRR_dom_sf"/>
</dbReference>
<comment type="caution">
    <text evidence="3">The sequence shown here is derived from an EMBL/GenBank/DDBJ whole genome shotgun (WGS) entry which is preliminary data.</text>
</comment>
<evidence type="ECO:0000313" key="3">
    <source>
        <dbReference type="EMBL" id="KAK7104120.1"/>
    </source>
</evidence>
<dbReference type="FunFam" id="3.80.10.10:FF:000168">
    <property type="entry name" value="Distal membrane arm assembly complex 2"/>
    <property type="match status" value="1"/>
</dbReference>
<evidence type="ECO:0000256" key="1">
    <source>
        <dbReference type="ARBA" id="ARBA00006901"/>
    </source>
</evidence>
<protein>
    <recommendedName>
        <fullName evidence="2">ATP synthase subunit s-like protein</fullName>
    </recommendedName>
</protein>
<dbReference type="SUPFAM" id="SSF52047">
    <property type="entry name" value="RNI-like"/>
    <property type="match status" value="1"/>
</dbReference>
<dbReference type="Proteomes" id="UP001374579">
    <property type="component" value="Unassembled WGS sequence"/>
</dbReference>
<name>A0AAN9GER4_9CAEN</name>
<gene>
    <name evidence="3" type="ORF">V1264_018887</name>
</gene>
<dbReference type="Gene3D" id="3.80.10.10">
    <property type="entry name" value="Ribonuclease Inhibitor"/>
    <property type="match status" value="1"/>
</dbReference>
<comment type="similarity">
    <text evidence="1">Belongs to the ATP synthase subunit s family.</text>
</comment>
<keyword evidence="4" id="KW-1185">Reference proteome</keyword>